<reference evidence="2" key="1">
    <citation type="submission" date="2023-07" db="EMBL/GenBank/DDBJ databases">
        <title>Study on multiphase classification of strain Alteromonas salexigens isolated from the Yellow Sea.</title>
        <authorList>
            <person name="Sun L."/>
        </authorList>
    </citation>
    <scope>NUCLEOTIDE SEQUENCE [LARGE SCALE GENOMIC DNA]</scope>
    <source>
        <strain evidence="2">ASW11-19</strain>
    </source>
</reference>
<evidence type="ECO:0000313" key="2">
    <source>
        <dbReference type="Proteomes" id="UP001209257"/>
    </source>
</evidence>
<organism evidence="1 2">
    <name type="scientific">Alteromonas salexigens</name>
    <dbReference type="NCBI Taxonomy" id="2982530"/>
    <lineage>
        <taxon>Bacteria</taxon>
        <taxon>Pseudomonadati</taxon>
        <taxon>Pseudomonadota</taxon>
        <taxon>Gammaproteobacteria</taxon>
        <taxon>Alteromonadales</taxon>
        <taxon>Alteromonadaceae</taxon>
        <taxon>Alteromonas/Salinimonas group</taxon>
        <taxon>Alteromonas</taxon>
    </lineage>
</organism>
<comment type="caution">
    <text evidence="1">The sequence shown here is derived from an EMBL/GenBank/DDBJ whole genome shotgun (WGS) entry which is preliminary data.</text>
</comment>
<dbReference type="RefSeq" id="WP_262996191.1">
    <property type="nucleotide sequence ID" value="NZ_JAOTJC010000013.1"/>
</dbReference>
<dbReference type="EMBL" id="JAOTJC010000013">
    <property type="protein sequence ID" value="MCU7555987.1"/>
    <property type="molecule type" value="Genomic_DNA"/>
</dbReference>
<evidence type="ECO:0000313" key="1">
    <source>
        <dbReference type="EMBL" id="MCU7555987.1"/>
    </source>
</evidence>
<dbReference type="Proteomes" id="UP001209257">
    <property type="component" value="Unassembled WGS sequence"/>
</dbReference>
<proteinExistence type="predicted"/>
<dbReference type="Pfam" id="PF20090">
    <property type="entry name" value="DUF6482"/>
    <property type="match status" value="1"/>
</dbReference>
<accession>A0ABT2VRQ3</accession>
<dbReference type="InterPro" id="IPR045508">
    <property type="entry name" value="DUF6482"/>
</dbReference>
<gene>
    <name evidence="1" type="ORF">OCL06_15460</name>
</gene>
<sequence length="81" mass="9475">MNLYIESIEGGSYLVATGDVQNQQLLMAEEGKPRTFHCLTEIRSHFNGRQFDKVWLRQATPYEEMVSQRSTETSLDMQMDW</sequence>
<name>A0ABT2VRQ3_9ALTE</name>
<keyword evidence="2" id="KW-1185">Reference proteome</keyword>
<protein>
    <submittedName>
        <fullName evidence="1">DUF6482 family protein</fullName>
    </submittedName>
</protein>